<dbReference type="EMBL" id="FLUM01000001">
    <property type="protein sequence ID" value="SBV94009.1"/>
    <property type="molecule type" value="Genomic_DNA"/>
</dbReference>
<dbReference type="AlphaFoldDB" id="A0A212J3H6"/>
<sequence>MGRIKNYILKGNMRIIRETGQKKFPLKWANLKNYPKSKAYRKEIYLKNDNDLVVELKGLFYNLFDKYKTDILIYDSSWWNFTLDTWNIQNNTYDYSVENKSKETKGYLSMLGNSEIEKGYSGVCECLDWEKYLQIVIPCIVFHEAPYSHIFYNEIENFFFYFHHTGSIGLYYEEESETMLNILNLAEMEYLVE</sequence>
<name>A0A212J3H6_9BACT</name>
<reference evidence="1" key="1">
    <citation type="submission" date="2016-04" db="EMBL/GenBank/DDBJ databases">
        <authorList>
            <person name="Evans L.H."/>
            <person name="Alamgir A."/>
            <person name="Owens N."/>
            <person name="Weber N.D."/>
            <person name="Virtaneva K."/>
            <person name="Barbian K."/>
            <person name="Babar A."/>
            <person name="Rosenke K."/>
        </authorList>
    </citation>
    <scope>NUCLEOTIDE SEQUENCE</scope>
    <source>
        <strain evidence="1">86-1</strain>
    </source>
</reference>
<gene>
    <name evidence="1" type="ORF">KL86DYS1_11019</name>
</gene>
<organism evidence="1">
    <name type="scientific">uncultured Dysgonomonas sp</name>
    <dbReference type="NCBI Taxonomy" id="206096"/>
    <lineage>
        <taxon>Bacteria</taxon>
        <taxon>Pseudomonadati</taxon>
        <taxon>Bacteroidota</taxon>
        <taxon>Bacteroidia</taxon>
        <taxon>Bacteroidales</taxon>
        <taxon>Dysgonomonadaceae</taxon>
        <taxon>Dysgonomonas</taxon>
        <taxon>environmental samples</taxon>
    </lineage>
</organism>
<protein>
    <submittedName>
        <fullName evidence="1">Uncharacterized protein</fullName>
    </submittedName>
</protein>
<accession>A0A212J3H6</accession>
<evidence type="ECO:0000313" key="1">
    <source>
        <dbReference type="EMBL" id="SBV94009.1"/>
    </source>
</evidence>
<proteinExistence type="predicted"/>